<dbReference type="Pfam" id="PF00031">
    <property type="entry name" value="Cystatin"/>
    <property type="match status" value="1"/>
</dbReference>
<dbReference type="GO" id="GO:0004869">
    <property type="term" value="F:cysteine-type endopeptidase inhibitor activity"/>
    <property type="evidence" value="ECO:0007669"/>
    <property type="project" value="UniProtKB-KW"/>
</dbReference>
<keyword evidence="2" id="KW-0789">Thiol protease inhibitor</keyword>
<evidence type="ECO:0000256" key="1">
    <source>
        <dbReference type="ARBA" id="ARBA00022690"/>
    </source>
</evidence>
<protein>
    <recommendedName>
        <fullName evidence="3">Cystatin domain-containing protein</fullName>
    </recommendedName>
</protein>
<dbReference type="InterPro" id="IPR046350">
    <property type="entry name" value="Cystatin_sf"/>
</dbReference>
<dbReference type="EMBL" id="MJEQ01037188">
    <property type="protein sequence ID" value="OIT02439.1"/>
    <property type="molecule type" value="Genomic_DNA"/>
</dbReference>
<gene>
    <name evidence="4" type="ORF">A4A49_14775</name>
</gene>
<evidence type="ECO:0000256" key="2">
    <source>
        <dbReference type="ARBA" id="ARBA00022704"/>
    </source>
</evidence>
<dbReference type="InterPro" id="IPR000010">
    <property type="entry name" value="Cystatin_dom"/>
</dbReference>
<keyword evidence="1" id="KW-0646">Protease inhibitor</keyword>
<dbReference type="Proteomes" id="UP000187609">
    <property type="component" value="Unassembled WGS sequence"/>
</dbReference>
<reference evidence="4" key="1">
    <citation type="submission" date="2016-11" db="EMBL/GenBank/DDBJ databases">
        <title>The genome of Nicotiana attenuata.</title>
        <authorList>
            <person name="Xu S."/>
            <person name="Brockmoeller T."/>
            <person name="Gaquerel E."/>
            <person name="Navarro A."/>
            <person name="Kuhl H."/>
            <person name="Gase K."/>
            <person name="Ling Z."/>
            <person name="Zhou W."/>
            <person name="Kreitzer C."/>
            <person name="Stanke M."/>
            <person name="Tang H."/>
            <person name="Lyons E."/>
            <person name="Pandey P."/>
            <person name="Pandey S.P."/>
            <person name="Timmermann B."/>
            <person name="Baldwin I.T."/>
        </authorList>
    </citation>
    <scope>NUCLEOTIDE SEQUENCE [LARGE SCALE GENOMIC DNA]</scope>
    <source>
        <strain evidence="4">UT</strain>
    </source>
</reference>
<dbReference type="Gene3D" id="3.10.450.10">
    <property type="match status" value="1"/>
</dbReference>
<dbReference type="SMR" id="A0A1J6IXK8"/>
<proteinExistence type="predicted"/>
<dbReference type="KEGG" id="nau:109227158"/>
<dbReference type="InterPro" id="IPR006462">
    <property type="entry name" value="MS5"/>
</dbReference>
<dbReference type="NCBIfam" id="TIGR01638">
    <property type="entry name" value="Atha_cystat_rel"/>
    <property type="match status" value="1"/>
</dbReference>
<evidence type="ECO:0000313" key="5">
    <source>
        <dbReference type="Proteomes" id="UP000187609"/>
    </source>
</evidence>
<name>A0A1J6IXK8_NICAT</name>
<dbReference type="AlphaFoldDB" id="A0A1J6IXK8"/>
<keyword evidence="5" id="KW-1185">Reference proteome</keyword>
<dbReference type="InterPro" id="IPR006525">
    <property type="entry name" value="Cystatin-related_pln"/>
</dbReference>
<sequence>MRIARSGTSITGSGMRARLGFDISVHPGASFMASIAQLRSYLKNPKEKQIYTELCNLVIGIFNSQNPKEYEFVEIVKVNASFAAGTWFYFTFQARDTDDAVKIFQALVWDGINGTRKVEFCRLKKFIK</sequence>
<evidence type="ECO:0000313" key="4">
    <source>
        <dbReference type="EMBL" id="OIT02439.1"/>
    </source>
</evidence>
<comment type="caution">
    <text evidence="4">The sequence shown here is derived from an EMBL/GenBank/DDBJ whole genome shotgun (WGS) entry which is preliminary data.</text>
</comment>
<dbReference type="OrthoDB" id="1294542at2759"/>
<evidence type="ECO:0000259" key="3">
    <source>
        <dbReference type="Pfam" id="PF00031"/>
    </source>
</evidence>
<dbReference type="SUPFAM" id="SSF54403">
    <property type="entry name" value="Cystatin/monellin"/>
    <property type="match status" value="1"/>
</dbReference>
<accession>A0A1J6IXK8</accession>
<dbReference type="PANTHER" id="PTHR31260">
    <property type="entry name" value="CYSTATIN/MONELLIN SUPERFAMILY PROTEIN"/>
    <property type="match status" value="1"/>
</dbReference>
<organism evidence="4 5">
    <name type="scientific">Nicotiana attenuata</name>
    <name type="common">Coyote tobacco</name>
    <dbReference type="NCBI Taxonomy" id="49451"/>
    <lineage>
        <taxon>Eukaryota</taxon>
        <taxon>Viridiplantae</taxon>
        <taxon>Streptophyta</taxon>
        <taxon>Embryophyta</taxon>
        <taxon>Tracheophyta</taxon>
        <taxon>Spermatophyta</taxon>
        <taxon>Magnoliopsida</taxon>
        <taxon>eudicotyledons</taxon>
        <taxon>Gunneridae</taxon>
        <taxon>Pentapetalae</taxon>
        <taxon>asterids</taxon>
        <taxon>lamiids</taxon>
        <taxon>Solanales</taxon>
        <taxon>Solanaceae</taxon>
        <taxon>Nicotianoideae</taxon>
        <taxon>Nicotianeae</taxon>
        <taxon>Nicotiana</taxon>
    </lineage>
</organism>
<feature type="domain" description="Cystatin" evidence="3">
    <location>
        <begin position="53"/>
        <end position="122"/>
    </location>
</feature>
<dbReference type="PANTHER" id="PTHR31260:SF37">
    <property type="match status" value="1"/>
</dbReference>
<dbReference type="Gramene" id="OIT02439">
    <property type="protein sequence ID" value="OIT02439"/>
    <property type="gene ID" value="A4A49_14775"/>
</dbReference>